<name>A0A3G4ZQM1_9VIRU</name>
<sequence>PYNIMNEHTKAVKAGQSVVGQAGYLRLPKDVSKKIKQLFGLIVVKARIIDTTVTPDSFPYGANKEALILEYGVLCVNDFKKGFAFCISTPSAQAYCNNKGCSKLDSVRNMVKSDSGTHIYCSKQCRKSQKLIDTYLSL</sequence>
<evidence type="ECO:0000313" key="1">
    <source>
        <dbReference type="EMBL" id="AYV77175.1"/>
    </source>
</evidence>
<proteinExistence type="predicted"/>
<feature type="non-terminal residue" evidence="1">
    <location>
        <position position="1"/>
    </location>
</feature>
<reference evidence="1" key="1">
    <citation type="submission" date="2018-10" db="EMBL/GenBank/DDBJ databases">
        <title>Hidden diversity of soil giant viruses.</title>
        <authorList>
            <person name="Schulz F."/>
            <person name="Alteio L."/>
            <person name="Goudeau D."/>
            <person name="Ryan E.M."/>
            <person name="Malmstrom R.R."/>
            <person name="Blanchard J."/>
            <person name="Woyke T."/>
        </authorList>
    </citation>
    <scope>NUCLEOTIDE SEQUENCE</scope>
    <source>
        <strain evidence="1">BAV1</strain>
    </source>
</reference>
<gene>
    <name evidence="1" type="ORF">Barrevirus17_1</name>
</gene>
<dbReference type="EMBL" id="MK072014">
    <property type="protein sequence ID" value="AYV77175.1"/>
    <property type="molecule type" value="Genomic_DNA"/>
</dbReference>
<accession>A0A3G4ZQM1</accession>
<organism evidence="1">
    <name type="scientific">Barrevirus sp</name>
    <dbReference type="NCBI Taxonomy" id="2487763"/>
    <lineage>
        <taxon>Viruses</taxon>
        <taxon>Varidnaviria</taxon>
        <taxon>Bamfordvirae</taxon>
        <taxon>Nucleocytoviricota</taxon>
        <taxon>Megaviricetes</taxon>
        <taxon>Imitervirales</taxon>
        <taxon>Mimiviridae</taxon>
        <taxon>Klosneuvirinae</taxon>
    </lineage>
</organism>
<protein>
    <submittedName>
        <fullName evidence="1">Uncharacterized protein</fullName>
    </submittedName>
</protein>